<dbReference type="AlphaFoldDB" id="A0AAV7EYQ7"/>
<comment type="caution">
    <text evidence="3">The sequence shown here is derived from an EMBL/GenBank/DDBJ whole genome shotgun (WGS) entry which is preliminary data.</text>
</comment>
<keyword evidence="1" id="KW-0472">Membrane</keyword>
<dbReference type="Proteomes" id="UP000825729">
    <property type="component" value="Unassembled WGS sequence"/>
</dbReference>
<reference evidence="3 4" key="1">
    <citation type="submission" date="2021-07" db="EMBL/GenBank/DDBJ databases">
        <title>The Aristolochia fimbriata genome: insights into angiosperm evolution, floral development and chemical biosynthesis.</title>
        <authorList>
            <person name="Jiao Y."/>
        </authorList>
    </citation>
    <scope>NUCLEOTIDE SEQUENCE [LARGE SCALE GENOMIC DNA]</scope>
    <source>
        <strain evidence="3">IBCAS-2021</strain>
        <tissue evidence="3">Leaf</tissue>
    </source>
</reference>
<accession>A0AAV7EYQ7</accession>
<evidence type="ECO:0000313" key="4">
    <source>
        <dbReference type="Proteomes" id="UP000825729"/>
    </source>
</evidence>
<evidence type="ECO:0000313" key="3">
    <source>
        <dbReference type="EMBL" id="KAG9452687.1"/>
    </source>
</evidence>
<dbReference type="PANTHER" id="PTHR36809">
    <property type="entry name" value="TRANSMEMBRANE PROTEIN"/>
    <property type="match status" value="1"/>
</dbReference>
<sequence length="153" mass="16067">MEASASLRSPICALPSSKGPRLWIPSARPGPSYVLGEKTKHLISEGRAQTRITAIDIAASTASAQPEITWQIVVGAIAGVTPFVVAGIEFSKRIVAQRKCEVCGGSGLVQEEESYFRCPGCGKIFLSFPLVSTLICGWCLENVVNGGSGASRG</sequence>
<dbReference type="EMBL" id="JAINDJ010000003">
    <property type="protein sequence ID" value="KAG9452687.1"/>
    <property type="molecule type" value="Genomic_DNA"/>
</dbReference>
<gene>
    <name evidence="3" type="ORF">H6P81_005591</name>
</gene>
<name>A0AAV7EYQ7_ARIFI</name>
<keyword evidence="1" id="KW-0812">Transmembrane</keyword>
<dbReference type="Pfam" id="PF08792">
    <property type="entry name" value="A2L_zn_ribbon"/>
    <property type="match status" value="1"/>
</dbReference>
<keyword evidence="1" id="KW-1133">Transmembrane helix</keyword>
<proteinExistence type="predicted"/>
<evidence type="ECO:0000256" key="1">
    <source>
        <dbReference type="SAM" id="Phobius"/>
    </source>
</evidence>
<organism evidence="3 4">
    <name type="scientific">Aristolochia fimbriata</name>
    <name type="common">White veined hardy Dutchman's pipe vine</name>
    <dbReference type="NCBI Taxonomy" id="158543"/>
    <lineage>
        <taxon>Eukaryota</taxon>
        <taxon>Viridiplantae</taxon>
        <taxon>Streptophyta</taxon>
        <taxon>Embryophyta</taxon>
        <taxon>Tracheophyta</taxon>
        <taxon>Spermatophyta</taxon>
        <taxon>Magnoliopsida</taxon>
        <taxon>Magnoliidae</taxon>
        <taxon>Piperales</taxon>
        <taxon>Aristolochiaceae</taxon>
        <taxon>Aristolochia</taxon>
    </lineage>
</organism>
<dbReference type="PANTHER" id="PTHR36809:SF1">
    <property type="entry name" value="TRANSMEMBRANE PROTEIN"/>
    <property type="match status" value="1"/>
</dbReference>
<dbReference type="InterPro" id="IPR014900">
    <property type="entry name" value="VLTF-3_Zn_ribbon"/>
</dbReference>
<evidence type="ECO:0000259" key="2">
    <source>
        <dbReference type="Pfam" id="PF08792"/>
    </source>
</evidence>
<protein>
    <recommendedName>
        <fullName evidence="2">Viral late gene transcription factor 3 zinc ribbon domain-containing protein</fullName>
    </recommendedName>
</protein>
<feature type="transmembrane region" description="Helical" evidence="1">
    <location>
        <begin position="68"/>
        <end position="88"/>
    </location>
</feature>
<feature type="domain" description="Viral late gene transcription factor 3 zinc ribbon" evidence="2">
    <location>
        <begin position="97"/>
        <end position="125"/>
    </location>
</feature>
<keyword evidence="4" id="KW-1185">Reference proteome</keyword>